<protein>
    <submittedName>
        <fullName evidence="2">Uncharacterized protein</fullName>
    </submittedName>
</protein>
<dbReference type="Proteomes" id="UP000712281">
    <property type="component" value="Unassembled WGS sequence"/>
</dbReference>
<accession>A0A8S9IGG4</accession>
<sequence>MGDTAAMEATMEEDTGDRTEEDMGDTTEAVGEEVIAATVAATEITVGAYGAVLMPEKLFRHSPVTKTI</sequence>
<gene>
    <name evidence="2" type="ORF">F2Q68_00027746</name>
</gene>
<dbReference type="EMBL" id="QGKW02001911">
    <property type="protein sequence ID" value="KAF2568971.1"/>
    <property type="molecule type" value="Genomic_DNA"/>
</dbReference>
<reference evidence="2" key="1">
    <citation type="submission" date="2019-12" db="EMBL/GenBank/DDBJ databases">
        <title>Genome sequencing and annotation of Brassica cretica.</title>
        <authorList>
            <person name="Studholme D.J."/>
            <person name="Sarris P.F."/>
        </authorList>
    </citation>
    <scope>NUCLEOTIDE SEQUENCE</scope>
    <source>
        <strain evidence="2">PFS-001/15</strain>
        <tissue evidence="2">Leaf</tissue>
    </source>
</reference>
<comment type="caution">
    <text evidence="2">The sequence shown here is derived from an EMBL/GenBank/DDBJ whole genome shotgun (WGS) entry which is preliminary data.</text>
</comment>
<organism evidence="2 3">
    <name type="scientific">Brassica cretica</name>
    <name type="common">Mustard</name>
    <dbReference type="NCBI Taxonomy" id="69181"/>
    <lineage>
        <taxon>Eukaryota</taxon>
        <taxon>Viridiplantae</taxon>
        <taxon>Streptophyta</taxon>
        <taxon>Embryophyta</taxon>
        <taxon>Tracheophyta</taxon>
        <taxon>Spermatophyta</taxon>
        <taxon>Magnoliopsida</taxon>
        <taxon>eudicotyledons</taxon>
        <taxon>Gunneridae</taxon>
        <taxon>Pentapetalae</taxon>
        <taxon>rosids</taxon>
        <taxon>malvids</taxon>
        <taxon>Brassicales</taxon>
        <taxon>Brassicaceae</taxon>
        <taxon>Brassiceae</taxon>
        <taxon>Brassica</taxon>
    </lineage>
</organism>
<evidence type="ECO:0000313" key="3">
    <source>
        <dbReference type="Proteomes" id="UP000712281"/>
    </source>
</evidence>
<evidence type="ECO:0000313" key="2">
    <source>
        <dbReference type="EMBL" id="KAF2568971.1"/>
    </source>
</evidence>
<evidence type="ECO:0000256" key="1">
    <source>
        <dbReference type="SAM" id="MobiDB-lite"/>
    </source>
</evidence>
<feature type="region of interest" description="Disordered" evidence="1">
    <location>
        <begin position="1"/>
        <end position="26"/>
    </location>
</feature>
<dbReference type="AlphaFoldDB" id="A0A8S9IGG4"/>
<feature type="compositionally biased region" description="Acidic residues" evidence="1">
    <location>
        <begin position="10"/>
        <end position="25"/>
    </location>
</feature>
<proteinExistence type="predicted"/>
<name>A0A8S9IGG4_BRACR</name>